<reference evidence="2" key="1">
    <citation type="submission" date="2016-10" db="EMBL/GenBank/DDBJ databases">
        <title>Sequence of Gallionella enrichment culture.</title>
        <authorList>
            <person name="Poehlein A."/>
            <person name="Muehling M."/>
            <person name="Daniel R."/>
        </authorList>
    </citation>
    <scope>NUCLEOTIDE SEQUENCE</scope>
</reference>
<accession>A0A1J5RBP4</accession>
<keyword evidence="1" id="KW-1133">Transmembrane helix</keyword>
<organism evidence="2">
    <name type="scientific">mine drainage metagenome</name>
    <dbReference type="NCBI Taxonomy" id="410659"/>
    <lineage>
        <taxon>unclassified sequences</taxon>
        <taxon>metagenomes</taxon>
        <taxon>ecological metagenomes</taxon>
    </lineage>
</organism>
<dbReference type="NCBIfam" id="TIGR04360">
    <property type="entry name" value="other_trbK"/>
    <property type="match status" value="1"/>
</dbReference>
<dbReference type="Pfam" id="PF20084">
    <property type="entry name" value="TrbK"/>
    <property type="match status" value="1"/>
</dbReference>
<sequence length="87" mass="9487">MTGKLLLRTAAVAVLAGVLLMIVVVLHQRPDEIQPEPAAVTAPRSDDLSAGFWHCSALGPNDPIDPACRALWDENRRRFFGKAVSHE</sequence>
<dbReference type="EMBL" id="MLJW01000206">
    <property type="protein sequence ID" value="OIQ93494.1"/>
    <property type="molecule type" value="Genomic_DNA"/>
</dbReference>
<keyword evidence="1" id="KW-0812">Transmembrane</keyword>
<evidence type="ECO:0000256" key="1">
    <source>
        <dbReference type="SAM" id="Phobius"/>
    </source>
</evidence>
<name>A0A1J5RBP4_9ZZZZ</name>
<dbReference type="AlphaFoldDB" id="A0A1J5RBP4"/>
<evidence type="ECO:0008006" key="3">
    <source>
        <dbReference type="Google" id="ProtNLM"/>
    </source>
</evidence>
<gene>
    <name evidence="2" type="ORF">GALL_245590</name>
</gene>
<dbReference type="InterPro" id="IPR027587">
    <property type="entry name" value="TrbK"/>
</dbReference>
<protein>
    <recommendedName>
        <fullName evidence="3">Conjugative transfer region protein TrbK</fullName>
    </recommendedName>
</protein>
<proteinExistence type="predicted"/>
<comment type="caution">
    <text evidence="2">The sequence shown here is derived from an EMBL/GenBank/DDBJ whole genome shotgun (WGS) entry which is preliminary data.</text>
</comment>
<evidence type="ECO:0000313" key="2">
    <source>
        <dbReference type="EMBL" id="OIQ93494.1"/>
    </source>
</evidence>
<keyword evidence="1" id="KW-0472">Membrane</keyword>
<feature type="transmembrane region" description="Helical" evidence="1">
    <location>
        <begin position="6"/>
        <end position="26"/>
    </location>
</feature>